<reference evidence="6 7" key="1">
    <citation type="journal article" date="2019" name="Nat. Med.">
        <title>A library of human gut bacterial isolates paired with longitudinal multiomics data enables mechanistic microbiome research.</title>
        <authorList>
            <person name="Poyet M."/>
            <person name="Groussin M."/>
            <person name="Gibbons S.M."/>
            <person name="Avila-Pacheco J."/>
            <person name="Jiang X."/>
            <person name="Kearney S.M."/>
            <person name="Perrotta A.R."/>
            <person name="Berdy B."/>
            <person name="Zhao S."/>
            <person name="Lieberman T.D."/>
            <person name="Swanson P.K."/>
            <person name="Smith M."/>
            <person name="Roesemann S."/>
            <person name="Alexander J.E."/>
            <person name="Rich S.A."/>
            <person name="Livny J."/>
            <person name="Vlamakis H."/>
            <person name="Clish C."/>
            <person name="Bullock K."/>
            <person name="Deik A."/>
            <person name="Scott J."/>
            <person name="Pierce K.A."/>
            <person name="Xavier R.J."/>
            <person name="Alm E.J."/>
        </authorList>
    </citation>
    <scope>NUCLEOTIDE SEQUENCE [LARGE SCALE GENOMIC DNA]</scope>
    <source>
        <strain evidence="6 7">BIOML-A2</strain>
    </source>
</reference>
<evidence type="ECO:0000259" key="5">
    <source>
        <dbReference type="SMART" id="SM00062"/>
    </source>
</evidence>
<evidence type="ECO:0000256" key="2">
    <source>
        <dbReference type="ARBA" id="ARBA00010333"/>
    </source>
</evidence>
<dbReference type="Pfam" id="PF00497">
    <property type="entry name" value="SBP_bac_3"/>
    <property type="match status" value="1"/>
</dbReference>
<comment type="similarity">
    <text evidence="2 4">Belongs to the bacterial solute-binding protein 3 family.</text>
</comment>
<comment type="caution">
    <text evidence="6">The sequence shown here is derived from an EMBL/GenBank/DDBJ whole genome shotgun (WGS) entry which is preliminary data.</text>
</comment>
<evidence type="ECO:0000313" key="7">
    <source>
        <dbReference type="Proteomes" id="UP000462362"/>
    </source>
</evidence>
<evidence type="ECO:0000256" key="4">
    <source>
        <dbReference type="RuleBase" id="RU003744"/>
    </source>
</evidence>
<dbReference type="Proteomes" id="UP000462362">
    <property type="component" value="Unassembled WGS sequence"/>
</dbReference>
<evidence type="ECO:0000256" key="1">
    <source>
        <dbReference type="ARBA" id="ARBA00004196"/>
    </source>
</evidence>
<dbReference type="Gene3D" id="3.40.190.10">
    <property type="entry name" value="Periplasmic binding protein-like II"/>
    <property type="match status" value="2"/>
</dbReference>
<proteinExistence type="inferred from homology"/>
<dbReference type="EMBL" id="WNCL01000011">
    <property type="protein sequence ID" value="MTU43009.1"/>
    <property type="molecule type" value="Genomic_DNA"/>
</dbReference>
<evidence type="ECO:0000256" key="3">
    <source>
        <dbReference type="ARBA" id="ARBA00022729"/>
    </source>
</evidence>
<dbReference type="AlphaFoldDB" id="A0A6I3S0B7"/>
<organism evidence="6 7">
    <name type="scientific">Parasutterella excrementihominis</name>
    <dbReference type="NCBI Taxonomy" id="487175"/>
    <lineage>
        <taxon>Bacteria</taxon>
        <taxon>Pseudomonadati</taxon>
        <taxon>Pseudomonadota</taxon>
        <taxon>Betaproteobacteria</taxon>
        <taxon>Burkholderiales</taxon>
        <taxon>Sutterellaceae</taxon>
        <taxon>Parasutterella</taxon>
    </lineage>
</organism>
<feature type="domain" description="Solute-binding protein family 3/N-terminal" evidence="5">
    <location>
        <begin position="29"/>
        <end position="250"/>
    </location>
</feature>
<dbReference type="InterPro" id="IPR001638">
    <property type="entry name" value="Solute-binding_3/MltF_N"/>
</dbReference>
<protein>
    <submittedName>
        <fullName evidence="6">Transporter substrate-binding domain-containing protein</fullName>
    </submittedName>
</protein>
<dbReference type="PANTHER" id="PTHR35936:SF19">
    <property type="entry name" value="AMINO-ACID-BINDING PROTEIN YXEM-RELATED"/>
    <property type="match status" value="1"/>
</dbReference>
<dbReference type="InterPro" id="IPR018313">
    <property type="entry name" value="SBP_3_CS"/>
</dbReference>
<sequence>MLVGCDKAPSGNSASASQDHLARIKSSGELKVGLEGDWQPFSFHNEKDQLVGYDVEVAQNLAKKLGVKAKIVEGPWDGLFAGMDTGRYDLVINGVDVTPDRAKTYDFSTPYAYDRTVLITRSDNNDIHSFNDLKGKTTANSIGSTYQEIGEKYGAKVSGVDTLAETLQMVKNKQVQATINASTSYGDYMKHRPDEPLKIAATMDKVTEYAIPMKKGEDNASLKKAIDNALQEMKNDGTLSKLSVKYFGADLTRPN</sequence>
<comment type="subcellular location">
    <subcellularLocation>
        <location evidence="1">Cell envelope</location>
    </subcellularLocation>
</comment>
<evidence type="ECO:0000313" key="6">
    <source>
        <dbReference type="EMBL" id="MTU43009.1"/>
    </source>
</evidence>
<keyword evidence="3" id="KW-0732">Signal</keyword>
<dbReference type="PANTHER" id="PTHR35936">
    <property type="entry name" value="MEMBRANE-BOUND LYTIC MUREIN TRANSGLYCOSYLASE F"/>
    <property type="match status" value="1"/>
</dbReference>
<accession>A0A6I3S0B7</accession>
<dbReference type="SUPFAM" id="SSF53850">
    <property type="entry name" value="Periplasmic binding protein-like II"/>
    <property type="match status" value="1"/>
</dbReference>
<dbReference type="GO" id="GO:0030313">
    <property type="term" value="C:cell envelope"/>
    <property type="evidence" value="ECO:0007669"/>
    <property type="project" value="UniProtKB-SubCell"/>
</dbReference>
<name>A0A6I3S0B7_9BURK</name>
<dbReference type="SMART" id="SM00062">
    <property type="entry name" value="PBPb"/>
    <property type="match status" value="1"/>
</dbReference>
<gene>
    <name evidence="6" type="ORF">GMD42_05120</name>
</gene>
<dbReference type="PROSITE" id="PS01039">
    <property type="entry name" value="SBP_BACTERIAL_3"/>
    <property type="match status" value="1"/>
</dbReference>